<dbReference type="EMBL" id="JBHRVV010000001">
    <property type="protein sequence ID" value="MFC3457499.1"/>
    <property type="molecule type" value="Genomic_DNA"/>
</dbReference>
<keyword evidence="4" id="KW-1185">Reference proteome</keyword>
<comment type="caution">
    <text evidence="3">The sequence shown here is derived from an EMBL/GenBank/DDBJ whole genome shotgun (WGS) entry which is preliminary data.</text>
</comment>
<feature type="compositionally biased region" description="Low complexity" evidence="1">
    <location>
        <begin position="104"/>
        <end position="146"/>
    </location>
</feature>
<dbReference type="SUPFAM" id="SSF48452">
    <property type="entry name" value="TPR-like"/>
    <property type="match status" value="1"/>
</dbReference>
<keyword evidence="2" id="KW-1133">Transmembrane helix</keyword>
<keyword evidence="2" id="KW-0472">Membrane</keyword>
<sequence length="457" mass="47733">MSLINKMLQDLDARGNARSADIPLDVKPVPQPAARPPLRRIAAITAALLAVALGTAAWIMLPIKGKTFDPRPPAPSAQAAPAPVPAPAPVEEAPVTVAEVAPAPAPAAAAPQEAEEPAPAAAPVPAKEAAPARARPTAAPSAARPPVEAPRLARETPAAPAVVPAASAASTTTWAVASARARAEEERLARRWAAEERRIAALPAGERAAAARRLRAEQDSAARKARTEAAWIAALKRKESAAGTLAGEAEGGEARPGAGRAAPAGRSETALQRADNGYRRALASLQEGRVTDAIAGLQAALRINPRHEAARQTLVGLLIENKRIDEAMGELQQALTLDARQPALAMLLARLQIERGGSGIEVLLRTLPYAAGDADYHGFLAGALQRQGRHREAAEQYQTALRGVPGKAVWWMGLGISLQAEKRNAEALDAFRRAQGSGALSQELQGFVERKIAQLGH</sequence>
<proteinExistence type="predicted"/>
<dbReference type="Gene3D" id="1.25.40.10">
    <property type="entry name" value="Tetratricopeptide repeat domain"/>
    <property type="match status" value="2"/>
</dbReference>
<protein>
    <submittedName>
        <fullName evidence="3">Tetratricopeptide repeat protein</fullName>
    </submittedName>
</protein>
<dbReference type="RefSeq" id="WP_379733796.1">
    <property type="nucleotide sequence ID" value="NZ_JBHRVV010000001.1"/>
</dbReference>
<gene>
    <name evidence="3" type="ORF">ACFOPH_04475</name>
</gene>
<dbReference type="Proteomes" id="UP001595665">
    <property type="component" value="Unassembled WGS sequence"/>
</dbReference>
<name>A0ABV7PHS2_9BURK</name>
<keyword evidence="2" id="KW-0812">Transmembrane</keyword>
<feature type="compositionally biased region" description="Low complexity" evidence="1">
    <location>
        <begin position="155"/>
        <end position="172"/>
    </location>
</feature>
<evidence type="ECO:0000256" key="2">
    <source>
        <dbReference type="SAM" id="Phobius"/>
    </source>
</evidence>
<dbReference type="InterPro" id="IPR011990">
    <property type="entry name" value="TPR-like_helical_dom_sf"/>
</dbReference>
<accession>A0ABV7PHS2</accession>
<dbReference type="Pfam" id="PF14559">
    <property type="entry name" value="TPR_19"/>
    <property type="match status" value="1"/>
</dbReference>
<feature type="region of interest" description="Disordered" evidence="1">
    <location>
        <begin position="104"/>
        <end position="172"/>
    </location>
</feature>
<reference evidence="4" key="1">
    <citation type="journal article" date="2019" name="Int. J. Syst. Evol. Microbiol.">
        <title>The Global Catalogue of Microorganisms (GCM) 10K type strain sequencing project: providing services to taxonomists for standard genome sequencing and annotation.</title>
        <authorList>
            <consortium name="The Broad Institute Genomics Platform"/>
            <consortium name="The Broad Institute Genome Sequencing Center for Infectious Disease"/>
            <person name="Wu L."/>
            <person name="Ma J."/>
        </authorList>
    </citation>
    <scope>NUCLEOTIDE SEQUENCE [LARGE SCALE GENOMIC DNA]</scope>
    <source>
        <strain evidence="4">CCM 7480</strain>
    </source>
</reference>
<evidence type="ECO:0000256" key="1">
    <source>
        <dbReference type="SAM" id="MobiDB-lite"/>
    </source>
</evidence>
<feature type="region of interest" description="Disordered" evidence="1">
    <location>
        <begin position="243"/>
        <end position="271"/>
    </location>
</feature>
<feature type="compositionally biased region" description="Low complexity" evidence="1">
    <location>
        <begin position="255"/>
        <end position="266"/>
    </location>
</feature>
<evidence type="ECO:0000313" key="4">
    <source>
        <dbReference type="Proteomes" id="UP001595665"/>
    </source>
</evidence>
<feature type="transmembrane region" description="Helical" evidence="2">
    <location>
        <begin position="41"/>
        <end position="61"/>
    </location>
</feature>
<organism evidence="3 4">
    <name type="scientific">Massilia haematophila</name>
    <dbReference type="NCBI Taxonomy" id="457923"/>
    <lineage>
        <taxon>Bacteria</taxon>
        <taxon>Pseudomonadati</taxon>
        <taxon>Pseudomonadota</taxon>
        <taxon>Betaproteobacteria</taxon>
        <taxon>Burkholderiales</taxon>
        <taxon>Oxalobacteraceae</taxon>
        <taxon>Telluria group</taxon>
        <taxon>Massilia</taxon>
    </lineage>
</organism>
<evidence type="ECO:0000313" key="3">
    <source>
        <dbReference type="EMBL" id="MFC3457499.1"/>
    </source>
</evidence>